<dbReference type="PANTHER" id="PTHR12558">
    <property type="entry name" value="CELL DIVISION CYCLE 16,23,27"/>
    <property type="match status" value="1"/>
</dbReference>
<gene>
    <name evidence="4" type="ORF">GCM10009422_00050</name>
</gene>
<reference evidence="4 5" key="1">
    <citation type="journal article" date="2019" name="Int. J. Syst. Evol. Microbiol.">
        <title>The Global Catalogue of Microorganisms (GCM) 10K type strain sequencing project: providing services to taxonomists for standard genome sequencing and annotation.</title>
        <authorList>
            <consortium name="The Broad Institute Genomics Platform"/>
            <consortium name="The Broad Institute Genome Sequencing Center for Infectious Disease"/>
            <person name="Wu L."/>
            <person name="Ma J."/>
        </authorList>
    </citation>
    <scope>NUCLEOTIDE SEQUENCE [LARGE SCALE GENOMIC DNA]</scope>
    <source>
        <strain evidence="4 5">JCM 12928</strain>
    </source>
</reference>
<evidence type="ECO:0000256" key="2">
    <source>
        <dbReference type="SAM" id="MobiDB-lite"/>
    </source>
</evidence>
<keyword evidence="3" id="KW-0732">Signal</keyword>
<proteinExistence type="predicted"/>
<accession>A0ABN1GDM0</accession>
<feature type="region of interest" description="Disordered" evidence="2">
    <location>
        <begin position="44"/>
        <end position="69"/>
    </location>
</feature>
<comment type="caution">
    <text evidence="4">The sequence shown here is derived from an EMBL/GenBank/DDBJ whole genome shotgun (WGS) entry which is preliminary data.</text>
</comment>
<dbReference type="EMBL" id="BAAAGA010000001">
    <property type="protein sequence ID" value="GAA0609284.1"/>
    <property type="molecule type" value="Genomic_DNA"/>
</dbReference>
<dbReference type="SUPFAM" id="SSF48452">
    <property type="entry name" value="TPR-like"/>
    <property type="match status" value="1"/>
</dbReference>
<feature type="region of interest" description="Disordered" evidence="2">
    <location>
        <begin position="592"/>
        <end position="616"/>
    </location>
</feature>
<protein>
    <submittedName>
        <fullName evidence="4">Tetratricopeptide repeat protein</fullName>
    </submittedName>
</protein>
<feature type="repeat" description="TPR" evidence="1">
    <location>
        <begin position="524"/>
        <end position="557"/>
    </location>
</feature>
<sequence length="616" mass="66470">MRHASLRLVLSASAALIALPALAQEAPVIVDPAPRDDAPAVIIEDPNAPPAALPSEVPTEEPVAEPEPAAPPIPAVWAPVPTDAAGNSAYGLYLAGRVAAIRGDRAEAARLLTESQALTPEQPALGDHAFREGLFAGDLDEVVRLTPTVQETPLLAETGRIIGVVQTFARGDGRGALALLQSQSFAPPFAHIARYITPSVALAAGNDAIALAPVQAAQSGAETLILKLARARALETRRRYDDADDEYKSLMAMPGGVQLFGVDYGEFLERRRRRDEAITLYQQALSGQAAEIRLVTALQRAQSNGRPPALPTPQQTAADALQFASVWTSHDEAYELSVIYLRMAESLAPGDLVSLRLGHALAAAEQNSAARNVFARISMTDPVLYAGAQFNLAQSWQRDENGEQAAEALRRADAAVPGQLMVMHALAGQLIALDRNQDALEILNRPTMNTADQPGPVRFLRGAALERLGRIEEAENELWTALQASPEDPVMLNHLGYLWVDSGRRVEQGAEMIARAHAADPENGNIQDSLGWAQFRQGQYETAVETLEGAVAKEPANAEIVDHLGDAYWQVGRRREAEWQWSRVLTLEPEPERRAEVQQKLQEGLTIEAPVTGARP</sequence>
<name>A0ABN1GDM0_9CAUL</name>
<dbReference type="InterPro" id="IPR011990">
    <property type="entry name" value="TPR-like_helical_dom_sf"/>
</dbReference>
<keyword evidence="1" id="KW-0802">TPR repeat</keyword>
<feature type="chain" id="PRO_5046491471" evidence="3">
    <location>
        <begin position="24"/>
        <end position="616"/>
    </location>
</feature>
<dbReference type="SMART" id="SM00028">
    <property type="entry name" value="TPR"/>
    <property type="match status" value="5"/>
</dbReference>
<evidence type="ECO:0000313" key="4">
    <source>
        <dbReference type="EMBL" id="GAA0609284.1"/>
    </source>
</evidence>
<evidence type="ECO:0000256" key="1">
    <source>
        <dbReference type="PROSITE-ProRule" id="PRU00339"/>
    </source>
</evidence>
<dbReference type="Pfam" id="PF13414">
    <property type="entry name" value="TPR_11"/>
    <property type="match status" value="1"/>
</dbReference>
<evidence type="ECO:0000313" key="5">
    <source>
        <dbReference type="Proteomes" id="UP001501352"/>
    </source>
</evidence>
<dbReference type="Proteomes" id="UP001501352">
    <property type="component" value="Unassembled WGS sequence"/>
</dbReference>
<dbReference type="PANTHER" id="PTHR12558:SF13">
    <property type="entry name" value="CELL DIVISION CYCLE PROTEIN 27 HOMOLOG"/>
    <property type="match status" value="1"/>
</dbReference>
<organism evidence="4 5">
    <name type="scientific">Brevundimonas kwangchunensis</name>
    <dbReference type="NCBI Taxonomy" id="322163"/>
    <lineage>
        <taxon>Bacteria</taxon>
        <taxon>Pseudomonadati</taxon>
        <taxon>Pseudomonadota</taxon>
        <taxon>Alphaproteobacteria</taxon>
        <taxon>Caulobacterales</taxon>
        <taxon>Caulobacteraceae</taxon>
        <taxon>Brevundimonas</taxon>
    </lineage>
</organism>
<dbReference type="Gene3D" id="1.25.40.10">
    <property type="entry name" value="Tetratricopeptide repeat domain"/>
    <property type="match status" value="3"/>
</dbReference>
<feature type="signal peptide" evidence="3">
    <location>
        <begin position="1"/>
        <end position="23"/>
    </location>
</feature>
<dbReference type="InterPro" id="IPR019734">
    <property type="entry name" value="TPR_rpt"/>
</dbReference>
<keyword evidence="5" id="KW-1185">Reference proteome</keyword>
<evidence type="ECO:0000256" key="3">
    <source>
        <dbReference type="SAM" id="SignalP"/>
    </source>
</evidence>
<dbReference type="PROSITE" id="PS50005">
    <property type="entry name" value="TPR"/>
    <property type="match status" value="2"/>
</dbReference>
<dbReference type="RefSeq" id="WP_343788422.1">
    <property type="nucleotide sequence ID" value="NZ_BAAAGA010000001.1"/>
</dbReference>
<feature type="repeat" description="TPR" evidence="1">
    <location>
        <begin position="558"/>
        <end position="591"/>
    </location>
</feature>